<evidence type="ECO:0008006" key="3">
    <source>
        <dbReference type="Google" id="ProtNLM"/>
    </source>
</evidence>
<dbReference type="OrthoDB" id="5068574at2"/>
<protein>
    <recommendedName>
        <fullName evidence="3">Head-to-tail stopper</fullName>
    </recommendedName>
</protein>
<proteinExistence type="predicted"/>
<gene>
    <name evidence="1" type="ORF">C3B59_10445</name>
</gene>
<comment type="caution">
    <text evidence="1">The sequence shown here is derived from an EMBL/GenBank/DDBJ whole genome shotgun (WGS) entry which is preliminary data.</text>
</comment>
<accession>A0A2S3ZCH0</accession>
<sequence>MLPSFARQAVARVRYPMVDDGHGNLTPNLDQPDEQTVEGCSVQPGASAEVLAGRDAALIQFTVYAPAHADVLASDSVRYNGALFSIDGEPARWPSATGTLDHVVFLLKRWEG</sequence>
<dbReference type="EMBL" id="PPXF01000048">
    <property type="protein sequence ID" value="POH63954.1"/>
    <property type="molecule type" value="Genomic_DNA"/>
</dbReference>
<dbReference type="AlphaFoldDB" id="A0A2S3ZCH0"/>
<evidence type="ECO:0000313" key="2">
    <source>
        <dbReference type="Proteomes" id="UP000237104"/>
    </source>
</evidence>
<dbReference type="RefSeq" id="WP_103431296.1">
    <property type="nucleotide sequence ID" value="NZ_PPXF01000048.1"/>
</dbReference>
<name>A0A2S3ZCH0_9MICO</name>
<organism evidence="1 2">
    <name type="scientific">Cryobacterium zongtaii</name>
    <dbReference type="NCBI Taxonomy" id="1259217"/>
    <lineage>
        <taxon>Bacteria</taxon>
        <taxon>Bacillati</taxon>
        <taxon>Actinomycetota</taxon>
        <taxon>Actinomycetes</taxon>
        <taxon>Micrococcales</taxon>
        <taxon>Microbacteriaceae</taxon>
        <taxon>Cryobacterium</taxon>
    </lineage>
</organism>
<dbReference type="Proteomes" id="UP000237104">
    <property type="component" value="Unassembled WGS sequence"/>
</dbReference>
<evidence type="ECO:0000313" key="1">
    <source>
        <dbReference type="EMBL" id="POH63954.1"/>
    </source>
</evidence>
<reference evidence="1 2" key="1">
    <citation type="submission" date="2018-01" db="EMBL/GenBank/DDBJ databases">
        <title>Cryobacterium sp. nov., from glaciers in China.</title>
        <authorList>
            <person name="Liu Q."/>
            <person name="Xin Y.-H."/>
        </authorList>
    </citation>
    <scope>NUCLEOTIDE SEQUENCE [LARGE SCALE GENOMIC DNA]</scope>
    <source>
        <strain evidence="1 2">TMB1-8</strain>
    </source>
</reference>